<dbReference type="Pfam" id="PF06052">
    <property type="entry name" value="3-HAO"/>
    <property type="match status" value="1"/>
</dbReference>
<evidence type="ECO:0000256" key="6">
    <source>
        <dbReference type="ARBA" id="ARBA00023002"/>
    </source>
</evidence>
<keyword evidence="4" id="KW-0479">Metal-binding</keyword>
<keyword evidence="6" id="KW-0560">Oxidoreductase</keyword>
<dbReference type="AlphaFoldDB" id="A0A8C4N481"/>
<comment type="function">
    <text evidence="2">Catalyzes the oxidative ring opening of 3-hydroxyanthranilate to 2-amino-3-carboxymuconate semialdehyde, which spontaneously cyclizes to quinolinate.</text>
</comment>
<proteinExistence type="predicted"/>
<evidence type="ECO:0000256" key="3">
    <source>
        <dbReference type="ARBA" id="ARBA00022642"/>
    </source>
</evidence>
<evidence type="ECO:0000256" key="5">
    <source>
        <dbReference type="ARBA" id="ARBA00022964"/>
    </source>
</evidence>
<dbReference type="Gene3D" id="2.60.120.10">
    <property type="entry name" value="Jelly Rolls"/>
    <property type="match status" value="1"/>
</dbReference>
<comment type="cofactor">
    <cofactor evidence="1">
        <name>Fe(2+)</name>
        <dbReference type="ChEBI" id="CHEBI:29033"/>
    </cofactor>
</comment>
<sequence length="164" mass="19036">MLQVIPLKRKKWPVNWCPTCLMFVGGPNQRKDYHIEEGEELFYQMKGDMILKIVEKGIMKDVHIREGQVNADTTMYAVFAGFPFVSLLLLICSKPSVCIKAVVEQTVLLHPLKHYLDNIALQEVVYCYHNREKKTINKGRRQTIITLKSVDLSFREIAKKPRCQ</sequence>
<dbReference type="GO" id="GO:0005506">
    <property type="term" value="F:iron ion binding"/>
    <property type="evidence" value="ECO:0007669"/>
    <property type="project" value="InterPro"/>
</dbReference>
<evidence type="ECO:0000256" key="2">
    <source>
        <dbReference type="ARBA" id="ARBA00002752"/>
    </source>
</evidence>
<dbReference type="InterPro" id="IPR011051">
    <property type="entry name" value="RmlC_Cupin_sf"/>
</dbReference>
<keyword evidence="9" id="KW-1185">Reference proteome</keyword>
<dbReference type="GO" id="GO:0034354">
    <property type="term" value="P:'de novo' NAD+ biosynthetic process from L-tryptophan"/>
    <property type="evidence" value="ECO:0007669"/>
    <property type="project" value="TreeGrafter"/>
</dbReference>
<dbReference type="Proteomes" id="UP000694388">
    <property type="component" value="Unplaced"/>
</dbReference>
<reference evidence="8" key="1">
    <citation type="submission" date="2025-08" db="UniProtKB">
        <authorList>
            <consortium name="Ensembl"/>
        </authorList>
    </citation>
    <scope>IDENTIFICATION</scope>
</reference>
<keyword evidence="7" id="KW-0408">Iron</keyword>
<dbReference type="PANTHER" id="PTHR15497">
    <property type="entry name" value="3-HYDROXYANTHRANILATE 3,4-DIOXYGENASE"/>
    <property type="match status" value="1"/>
</dbReference>
<keyword evidence="5" id="KW-0223">Dioxygenase</keyword>
<accession>A0A8C4N481</accession>
<evidence type="ECO:0000256" key="4">
    <source>
        <dbReference type="ARBA" id="ARBA00022723"/>
    </source>
</evidence>
<name>A0A8C4N481_EPTBU</name>
<dbReference type="SUPFAM" id="SSF51182">
    <property type="entry name" value="RmlC-like cupins"/>
    <property type="match status" value="1"/>
</dbReference>
<dbReference type="GeneTree" id="ENSGT00390000013008"/>
<keyword evidence="3" id="KW-0662">Pyridine nucleotide biosynthesis</keyword>
<organism evidence="8 9">
    <name type="scientific">Eptatretus burgeri</name>
    <name type="common">Inshore hagfish</name>
    <dbReference type="NCBI Taxonomy" id="7764"/>
    <lineage>
        <taxon>Eukaryota</taxon>
        <taxon>Metazoa</taxon>
        <taxon>Chordata</taxon>
        <taxon>Craniata</taxon>
        <taxon>Vertebrata</taxon>
        <taxon>Cyclostomata</taxon>
        <taxon>Myxini</taxon>
        <taxon>Myxiniformes</taxon>
        <taxon>Myxinidae</taxon>
        <taxon>Eptatretinae</taxon>
        <taxon>Eptatretus</taxon>
    </lineage>
</organism>
<dbReference type="GO" id="GO:0005737">
    <property type="term" value="C:cytoplasm"/>
    <property type="evidence" value="ECO:0007669"/>
    <property type="project" value="TreeGrafter"/>
</dbReference>
<evidence type="ECO:0000256" key="7">
    <source>
        <dbReference type="ARBA" id="ARBA00023004"/>
    </source>
</evidence>
<dbReference type="PANTHER" id="PTHR15497:SF1">
    <property type="entry name" value="3-HYDROXYANTHRANILATE 3,4-DIOXYGENASE"/>
    <property type="match status" value="1"/>
</dbReference>
<evidence type="ECO:0000256" key="1">
    <source>
        <dbReference type="ARBA" id="ARBA00001954"/>
    </source>
</evidence>
<dbReference type="GO" id="GO:0046874">
    <property type="term" value="P:quinolinate metabolic process"/>
    <property type="evidence" value="ECO:0007669"/>
    <property type="project" value="TreeGrafter"/>
</dbReference>
<protein>
    <recommendedName>
        <fullName evidence="10">3-hydroxyanthranilate 3,4-dioxygenase</fullName>
    </recommendedName>
</protein>
<evidence type="ECO:0008006" key="10">
    <source>
        <dbReference type="Google" id="ProtNLM"/>
    </source>
</evidence>
<dbReference type="InterPro" id="IPR014710">
    <property type="entry name" value="RmlC-like_jellyroll"/>
</dbReference>
<evidence type="ECO:0000313" key="8">
    <source>
        <dbReference type="Ensembl" id="ENSEBUP00000000776.1"/>
    </source>
</evidence>
<dbReference type="GO" id="GO:0000334">
    <property type="term" value="F:3-hydroxyanthranilate 3,4-dioxygenase activity"/>
    <property type="evidence" value="ECO:0007669"/>
    <property type="project" value="InterPro"/>
</dbReference>
<dbReference type="Ensembl" id="ENSEBUT00000001082.1">
    <property type="protein sequence ID" value="ENSEBUP00000000776.1"/>
    <property type="gene ID" value="ENSEBUG00000000800.1"/>
</dbReference>
<dbReference type="InterPro" id="IPR010329">
    <property type="entry name" value="3hydroanth_dOase"/>
</dbReference>
<reference evidence="8" key="2">
    <citation type="submission" date="2025-09" db="UniProtKB">
        <authorList>
            <consortium name="Ensembl"/>
        </authorList>
    </citation>
    <scope>IDENTIFICATION</scope>
</reference>
<evidence type="ECO:0000313" key="9">
    <source>
        <dbReference type="Proteomes" id="UP000694388"/>
    </source>
</evidence>